<sequence>MNNFVAKESASMKMVVSFLLASLLLSGCVKNEIIDRIKILQSLGIDIQGDTIKSSGSFASYEKNERSQLLTAEAQSFNGAVNSLNAKSDELVVIGQLRTFVISEKYARKSIQELASNLLRGPLVSNRAYVIITKQEISSILSENVKMPPFYLSDLIKQNIENANTPLSNAHLLLDHYYGEGQDVYLPVLDKDESGVLHMDGVGIFKEDKLHLFLSDKEALFLKILKDTKTMTGSCEIMTKQKETINLKILHGKHNIMLEQKDTAVISLKLIIELKDLPKTKSSMDKSDLLELKQQIEHHFASEISALLKKFQMNAVDPIGFGEIYRSKDRNWNEREFKTKTYPNIKFEVKPEIIISQSGVGIGAEQR</sequence>
<proteinExistence type="inferred from homology"/>
<dbReference type="InterPro" id="IPR008844">
    <property type="entry name" value="Spore_GerAC-like"/>
</dbReference>
<reference evidence="10 11" key="1">
    <citation type="submission" date="2019-07" db="EMBL/GenBank/DDBJ databases">
        <authorList>
            <person name="Kim J."/>
        </authorList>
    </citation>
    <scope>NUCLEOTIDE SEQUENCE [LARGE SCALE GENOMIC DNA]</scope>
    <source>
        <strain evidence="10 11">JC52</strain>
    </source>
</reference>
<dbReference type="AlphaFoldDB" id="A0A559K098"/>
<evidence type="ECO:0000256" key="2">
    <source>
        <dbReference type="ARBA" id="ARBA00007886"/>
    </source>
</evidence>
<organism evidence="10 11">
    <name type="scientific">Paenibacillus cremeus</name>
    <dbReference type="NCBI Taxonomy" id="2163881"/>
    <lineage>
        <taxon>Bacteria</taxon>
        <taxon>Bacillati</taxon>
        <taxon>Bacillota</taxon>
        <taxon>Bacilli</taxon>
        <taxon>Bacillales</taxon>
        <taxon>Paenibacillaceae</taxon>
        <taxon>Paenibacillus</taxon>
    </lineage>
</organism>
<dbReference type="InterPro" id="IPR046953">
    <property type="entry name" value="Spore_GerAC-like_C"/>
</dbReference>
<evidence type="ECO:0000259" key="8">
    <source>
        <dbReference type="Pfam" id="PF05504"/>
    </source>
</evidence>
<evidence type="ECO:0000256" key="6">
    <source>
        <dbReference type="ARBA" id="ARBA00023139"/>
    </source>
</evidence>
<keyword evidence="6" id="KW-0564">Palmitate</keyword>
<dbReference type="GO" id="GO:0009847">
    <property type="term" value="P:spore germination"/>
    <property type="evidence" value="ECO:0007669"/>
    <property type="project" value="InterPro"/>
</dbReference>
<dbReference type="Proteomes" id="UP000317036">
    <property type="component" value="Unassembled WGS sequence"/>
</dbReference>
<keyword evidence="3" id="KW-0309">Germination</keyword>
<dbReference type="RefSeq" id="WP_144853887.1">
    <property type="nucleotide sequence ID" value="NZ_VNJI01000055.1"/>
</dbReference>
<dbReference type="GO" id="GO:0016020">
    <property type="term" value="C:membrane"/>
    <property type="evidence" value="ECO:0007669"/>
    <property type="project" value="UniProtKB-SubCell"/>
</dbReference>
<evidence type="ECO:0000313" key="11">
    <source>
        <dbReference type="Proteomes" id="UP000317036"/>
    </source>
</evidence>
<evidence type="ECO:0000256" key="3">
    <source>
        <dbReference type="ARBA" id="ARBA00022544"/>
    </source>
</evidence>
<evidence type="ECO:0000256" key="4">
    <source>
        <dbReference type="ARBA" id="ARBA00022729"/>
    </source>
</evidence>
<keyword evidence="5" id="KW-0472">Membrane</keyword>
<evidence type="ECO:0000259" key="9">
    <source>
        <dbReference type="Pfam" id="PF25198"/>
    </source>
</evidence>
<evidence type="ECO:0000256" key="5">
    <source>
        <dbReference type="ARBA" id="ARBA00023136"/>
    </source>
</evidence>
<dbReference type="Gene3D" id="3.30.300.210">
    <property type="entry name" value="Nutrient germinant receptor protein C, domain 3"/>
    <property type="match status" value="1"/>
</dbReference>
<keyword evidence="4" id="KW-0732">Signal</keyword>
<evidence type="ECO:0000313" key="10">
    <source>
        <dbReference type="EMBL" id="TVY05582.1"/>
    </source>
</evidence>
<dbReference type="OrthoDB" id="2592518at2"/>
<dbReference type="NCBIfam" id="TIGR02887">
    <property type="entry name" value="spore_ger_x_C"/>
    <property type="match status" value="1"/>
</dbReference>
<name>A0A559K098_9BACL</name>
<feature type="domain" description="Spore germination GerAC-like C-terminal" evidence="8">
    <location>
        <begin position="200"/>
        <end position="359"/>
    </location>
</feature>
<dbReference type="PROSITE" id="PS51257">
    <property type="entry name" value="PROKAR_LIPOPROTEIN"/>
    <property type="match status" value="1"/>
</dbReference>
<comment type="similarity">
    <text evidence="2">Belongs to the GerABKC lipoprotein family.</text>
</comment>
<keyword evidence="11" id="KW-1185">Reference proteome</keyword>
<protein>
    <submittedName>
        <fullName evidence="10">Ger(X)C family spore germination protein</fullName>
    </submittedName>
</protein>
<dbReference type="InterPro" id="IPR038501">
    <property type="entry name" value="Spore_GerAC_C_sf"/>
</dbReference>
<keyword evidence="7" id="KW-0449">Lipoprotein</keyword>
<feature type="domain" description="Spore germination protein N-terminal" evidence="9">
    <location>
        <begin position="32"/>
        <end position="190"/>
    </location>
</feature>
<evidence type="ECO:0000256" key="1">
    <source>
        <dbReference type="ARBA" id="ARBA00004635"/>
    </source>
</evidence>
<evidence type="ECO:0000256" key="7">
    <source>
        <dbReference type="ARBA" id="ARBA00023288"/>
    </source>
</evidence>
<dbReference type="InterPro" id="IPR057336">
    <property type="entry name" value="GerAC_N"/>
</dbReference>
<comment type="subcellular location">
    <subcellularLocation>
        <location evidence="1">Membrane</location>
        <topology evidence="1">Lipid-anchor</topology>
    </subcellularLocation>
</comment>
<accession>A0A559K098</accession>
<dbReference type="EMBL" id="VNJI01000055">
    <property type="protein sequence ID" value="TVY05582.1"/>
    <property type="molecule type" value="Genomic_DNA"/>
</dbReference>
<dbReference type="PANTHER" id="PTHR35789:SF1">
    <property type="entry name" value="SPORE GERMINATION PROTEIN B3"/>
    <property type="match status" value="1"/>
</dbReference>
<comment type="caution">
    <text evidence="10">The sequence shown here is derived from an EMBL/GenBank/DDBJ whole genome shotgun (WGS) entry which is preliminary data.</text>
</comment>
<dbReference type="PANTHER" id="PTHR35789">
    <property type="entry name" value="SPORE GERMINATION PROTEIN B3"/>
    <property type="match status" value="1"/>
</dbReference>
<dbReference type="Pfam" id="PF25198">
    <property type="entry name" value="Spore_GerAC_N"/>
    <property type="match status" value="1"/>
</dbReference>
<gene>
    <name evidence="10" type="ORF">FPZ49_29285</name>
</gene>
<dbReference type="Pfam" id="PF05504">
    <property type="entry name" value="Spore_GerAC"/>
    <property type="match status" value="1"/>
</dbReference>